<feature type="transmembrane region" description="Helical" evidence="7">
    <location>
        <begin position="321"/>
        <end position="343"/>
    </location>
</feature>
<dbReference type="EMBL" id="JAGZXI010000001">
    <property type="protein sequence ID" value="MBS6634133.1"/>
    <property type="molecule type" value="Genomic_DNA"/>
</dbReference>
<feature type="transmembrane region" description="Helical" evidence="7">
    <location>
        <begin position="228"/>
        <end position="246"/>
    </location>
</feature>
<feature type="region of interest" description="Disordered" evidence="6">
    <location>
        <begin position="420"/>
        <end position="443"/>
    </location>
</feature>
<sequence length="443" mass="47014">MIILIPAYKPDQPLLRLAHTLKTQDPGAEILVIDDGSSSTYAPIFTELRLDGATVHTHPVNRGKGAALRTGIEWARTNRPGEILVTADADGQHLPQDIFRVGVSAESLAASGQRAIVLGVRTLPDPDAGEEGTKVPLRSRVGNSATVGFFALATGKHVADTQTGLRAFTPQILDWLLQIPGDKYEYEFSMLLRATRAEVELVQVPIVKVYEPGNPTSHFRPLQDSARIYAPLLLFLASSFVTGFLMDALALFALVALGVPLLGAVVGARVISALANFTVNRIIMHDGGSQPSASSSLARYATLAVGILAANAALMEALTGLGASLLVAKVLTGLILIPVSFAVQRRWVFAAMPSHESSTRKAEPMRLPAGQVQHQLHGGSYRGLAREQAPVVLSSGGVSPSGLRALSYESARLEAAGLRGSHPRSSWIGEFGPPADSQPMLGR</sequence>
<dbReference type="Proteomes" id="UP000739069">
    <property type="component" value="Unassembled WGS sequence"/>
</dbReference>
<reference evidence="10" key="1">
    <citation type="submission" date="2021-02" db="EMBL/GenBank/DDBJ databases">
        <title>Infant gut strain persistence is associated with maternal origin, phylogeny, and functional potential including surface adhesion and iron acquisition.</title>
        <authorList>
            <person name="Lou Y.C."/>
        </authorList>
    </citation>
    <scope>NUCLEOTIDE SEQUENCE</scope>
    <source>
        <strain evidence="10">L1_008_092G1_dasL1_008_092G1_concoct_16</strain>
    </source>
</reference>
<accession>A0A943Y547</accession>
<dbReference type="Pfam" id="PF00535">
    <property type="entry name" value="Glycos_transf_2"/>
    <property type="match status" value="1"/>
</dbReference>
<gene>
    <name evidence="10" type="ORF">KH265_00455</name>
</gene>
<keyword evidence="3 7" id="KW-0812">Transmembrane</keyword>
<proteinExistence type="inferred from homology"/>
<dbReference type="RefSeq" id="WP_303951557.1">
    <property type="nucleotide sequence ID" value="NZ_JAGZXI010000001.1"/>
</dbReference>
<dbReference type="PANTHER" id="PTHR48090:SF7">
    <property type="entry name" value="RFBJ PROTEIN"/>
    <property type="match status" value="1"/>
</dbReference>
<evidence type="ECO:0000256" key="4">
    <source>
        <dbReference type="ARBA" id="ARBA00022989"/>
    </source>
</evidence>
<evidence type="ECO:0000256" key="1">
    <source>
        <dbReference type="ARBA" id="ARBA00004141"/>
    </source>
</evidence>
<dbReference type="AlphaFoldDB" id="A0A943Y547"/>
<dbReference type="InterPro" id="IPR001173">
    <property type="entry name" value="Glyco_trans_2-like"/>
</dbReference>
<keyword evidence="4 7" id="KW-1133">Transmembrane helix</keyword>
<evidence type="ECO:0000256" key="3">
    <source>
        <dbReference type="ARBA" id="ARBA00022692"/>
    </source>
</evidence>
<feature type="domain" description="Glycosyltransferase 2-like" evidence="8">
    <location>
        <begin position="3"/>
        <end position="98"/>
    </location>
</feature>
<comment type="subcellular location">
    <subcellularLocation>
        <location evidence="1">Membrane</location>
        <topology evidence="1">Multi-pass membrane protein</topology>
    </subcellularLocation>
</comment>
<evidence type="ECO:0000256" key="7">
    <source>
        <dbReference type="SAM" id="Phobius"/>
    </source>
</evidence>
<dbReference type="CDD" id="cd04179">
    <property type="entry name" value="DPM_DPG-synthase_like"/>
    <property type="match status" value="1"/>
</dbReference>
<protein>
    <submittedName>
        <fullName evidence="10">Bifunctional glycosyltransferase family 2/GtrA family protein</fullName>
    </submittedName>
</protein>
<evidence type="ECO:0000256" key="2">
    <source>
        <dbReference type="ARBA" id="ARBA00006739"/>
    </source>
</evidence>
<dbReference type="Pfam" id="PF04138">
    <property type="entry name" value="GtrA_DPMS_TM"/>
    <property type="match status" value="1"/>
</dbReference>
<keyword evidence="5 7" id="KW-0472">Membrane</keyword>
<feature type="transmembrane region" description="Helical" evidence="7">
    <location>
        <begin position="297"/>
        <end position="315"/>
    </location>
</feature>
<evidence type="ECO:0000313" key="10">
    <source>
        <dbReference type="EMBL" id="MBS6634133.1"/>
    </source>
</evidence>
<dbReference type="InterPro" id="IPR007267">
    <property type="entry name" value="GtrA_DPMS_TM"/>
</dbReference>
<comment type="caution">
    <text evidence="10">The sequence shown here is derived from an EMBL/GenBank/DDBJ whole genome shotgun (WGS) entry which is preliminary data.</text>
</comment>
<comment type="similarity">
    <text evidence="2">Belongs to the glycosyltransferase 2 family.</text>
</comment>
<name>A0A943Y547_9MICC</name>
<evidence type="ECO:0000259" key="9">
    <source>
        <dbReference type="Pfam" id="PF04138"/>
    </source>
</evidence>
<evidence type="ECO:0000256" key="6">
    <source>
        <dbReference type="SAM" id="MobiDB-lite"/>
    </source>
</evidence>
<evidence type="ECO:0000256" key="5">
    <source>
        <dbReference type="ARBA" id="ARBA00023136"/>
    </source>
</evidence>
<dbReference type="GO" id="GO:0016020">
    <property type="term" value="C:membrane"/>
    <property type="evidence" value="ECO:0007669"/>
    <property type="project" value="UniProtKB-SubCell"/>
</dbReference>
<evidence type="ECO:0000259" key="8">
    <source>
        <dbReference type="Pfam" id="PF00535"/>
    </source>
</evidence>
<dbReference type="Gene3D" id="3.90.550.10">
    <property type="entry name" value="Spore Coat Polysaccharide Biosynthesis Protein SpsA, Chain A"/>
    <property type="match status" value="1"/>
</dbReference>
<dbReference type="GO" id="GO:0000271">
    <property type="term" value="P:polysaccharide biosynthetic process"/>
    <property type="evidence" value="ECO:0007669"/>
    <property type="project" value="InterPro"/>
</dbReference>
<dbReference type="InterPro" id="IPR029044">
    <property type="entry name" value="Nucleotide-diphossugar_trans"/>
</dbReference>
<dbReference type="InterPro" id="IPR050256">
    <property type="entry name" value="Glycosyltransferase_2"/>
</dbReference>
<dbReference type="SUPFAM" id="SSF53448">
    <property type="entry name" value="Nucleotide-diphospho-sugar transferases"/>
    <property type="match status" value="1"/>
</dbReference>
<feature type="domain" description="GtrA/DPMS transmembrane" evidence="9">
    <location>
        <begin position="241"/>
        <end position="349"/>
    </location>
</feature>
<dbReference type="PANTHER" id="PTHR48090">
    <property type="entry name" value="UNDECAPRENYL-PHOSPHATE 4-DEOXY-4-FORMAMIDO-L-ARABINOSE TRANSFERASE-RELATED"/>
    <property type="match status" value="1"/>
</dbReference>
<evidence type="ECO:0000313" key="11">
    <source>
        <dbReference type="Proteomes" id="UP000739069"/>
    </source>
</evidence>
<organism evidence="10 11">
    <name type="scientific">Rothia mucilaginosa</name>
    <dbReference type="NCBI Taxonomy" id="43675"/>
    <lineage>
        <taxon>Bacteria</taxon>
        <taxon>Bacillati</taxon>
        <taxon>Actinomycetota</taxon>
        <taxon>Actinomycetes</taxon>
        <taxon>Micrococcales</taxon>
        <taxon>Micrococcaceae</taxon>
        <taxon>Rothia</taxon>
    </lineage>
</organism>
<feature type="transmembrane region" description="Helical" evidence="7">
    <location>
        <begin position="252"/>
        <end position="277"/>
    </location>
</feature>